<keyword evidence="6 10" id="KW-0184">Conjugation</keyword>
<evidence type="ECO:0000256" key="1">
    <source>
        <dbReference type="ARBA" id="ARBA00002512"/>
    </source>
</evidence>
<dbReference type="GO" id="GO:0043332">
    <property type="term" value="C:mating projection tip"/>
    <property type="evidence" value="ECO:0007669"/>
    <property type="project" value="UniProtKB-UniRule"/>
</dbReference>
<feature type="transmembrane region" description="Helical" evidence="10">
    <location>
        <begin position="328"/>
        <end position="347"/>
    </location>
</feature>
<dbReference type="OrthoDB" id="5356111at2759"/>
<keyword evidence="13" id="KW-1185">Reference proteome</keyword>
<dbReference type="PANTHER" id="PTHR31030">
    <property type="entry name" value="PLASMA MEMBRANE FUSION PROTEIN PRM1"/>
    <property type="match status" value="1"/>
</dbReference>
<feature type="transmembrane region" description="Helical" evidence="10">
    <location>
        <begin position="610"/>
        <end position="632"/>
    </location>
</feature>
<feature type="region of interest" description="Disordered" evidence="11">
    <location>
        <begin position="1"/>
        <end position="22"/>
    </location>
</feature>
<feature type="transmembrane region" description="Helical" evidence="10">
    <location>
        <begin position="63"/>
        <end position="82"/>
    </location>
</feature>
<comment type="subcellular location">
    <subcellularLocation>
        <location evidence="2 10">Cell membrane</location>
        <topology evidence="2 10">Multi-pass membrane protein</topology>
    </subcellularLocation>
</comment>
<dbReference type="GO" id="GO:0005886">
    <property type="term" value="C:plasma membrane"/>
    <property type="evidence" value="ECO:0007669"/>
    <property type="project" value="UniProtKB-SubCell"/>
</dbReference>
<evidence type="ECO:0000256" key="9">
    <source>
        <dbReference type="ARBA" id="ARBA00023180"/>
    </source>
</evidence>
<gene>
    <name evidence="12" type="ORF">K402DRAFT_327287</name>
</gene>
<keyword evidence="5 10" id="KW-0812">Transmembrane</keyword>
<keyword evidence="9" id="KW-0325">Glycoprotein</keyword>
<dbReference type="Proteomes" id="UP000800041">
    <property type="component" value="Unassembled WGS sequence"/>
</dbReference>
<evidence type="ECO:0000256" key="10">
    <source>
        <dbReference type="RuleBase" id="RU366035"/>
    </source>
</evidence>
<feature type="transmembrane region" description="Helical" evidence="10">
    <location>
        <begin position="146"/>
        <end position="166"/>
    </location>
</feature>
<reference evidence="12" key="1">
    <citation type="journal article" date="2020" name="Stud. Mycol.">
        <title>101 Dothideomycetes genomes: a test case for predicting lifestyles and emergence of pathogens.</title>
        <authorList>
            <person name="Haridas S."/>
            <person name="Albert R."/>
            <person name="Binder M."/>
            <person name="Bloem J."/>
            <person name="Labutti K."/>
            <person name="Salamov A."/>
            <person name="Andreopoulos B."/>
            <person name="Baker S."/>
            <person name="Barry K."/>
            <person name="Bills G."/>
            <person name="Bluhm B."/>
            <person name="Cannon C."/>
            <person name="Castanera R."/>
            <person name="Culley D."/>
            <person name="Daum C."/>
            <person name="Ezra D."/>
            <person name="Gonzalez J."/>
            <person name="Henrissat B."/>
            <person name="Kuo A."/>
            <person name="Liang C."/>
            <person name="Lipzen A."/>
            <person name="Lutzoni F."/>
            <person name="Magnuson J."/>
            <person name="Mondo S."/>
            <person name="Nolan M."/>
            <person name="Ohm R."/>
            <person name="Pangilinan J."/>
            <person name="Park H.-J."/>
            <person name="Ramirez L."/>
            <person name="Alfaro M."/>
            <person name="Sun H."/>
            <person name="Tritt A."/>
            <person name="Yoshinaga Y."/>
            <person name="Zwiers L.-H."/>
            <person name="Turgeon B."/>
            <person name="Goodwin S."/>
            <person name="Spatafora J."/>
            <person name="Crous P."/>
            <person name="Grigoriev I."/>
        </authorList>
    </citation>
    <scope>NUCLEOTIDE SEQUENCE</scope>
    <source>
        <strain evidence="12">CBS 113979</strain>
    </source>
</reference>
<organism evidence="12 13">
    <name type="scientific">Aulographum hederae CBS 113979</name>
    <dbReference type="NCBI Taxonomy" id="1176131"/>
    <lineage>
        <taxon>Eukaryota</taxon>
        <taxon>Fungi</taxon>
        <taxon>Dikarya</taxon>
        <taxon>Ascomycota</taxon>
        <taxon>Pezizomycotina</taxon>
        <taxon>Dothideomycetes</taxon>
        <taxon>Pleosporomycetidae</taxon>
        <taxon>Aulographales</taxon>
        <taxon>Aulographaceae</taxon>
    </lineage>
</organism>
<protein>
    <recommendedName>
        <fullName evidence="10">Plasma membrane fusion protein PRM1</fullName>
    </recommendedName>
</protein>
<evidence type="ECO:0000256" key="5">
    <source>
        <dbReference type="ARBA" id="ARBA00022692"/>
    </source>
</evidence>
<evidence type="ECO:0000256" key="11">
    <source>
        <dbReference type="SAM" id="MobiDB-lite"/>
    </source>
</evidence>
<comment type="function">
    <text evidence="1 10">Involved in cell fusion during mating by stabilizing the plasma membrane fusion event.</text>
</comment>
<keyword evidence="4 10" id="KW-1003">Cell membrane</keyword>
<feature type="compositionally biased region" description="Polar residues" evidence="11">
    <location>
        <begin position="667"/>
        <end position="678"/>
    </location>
</feature>
<feature type="compositionally biased region" description="Polar residues" evidence="11">
    <location>
        <begin position="648"/>
        <end position="659"/>
    </location>
</feature>
<sequence>MAFSETRQKNFPTLPPSLSAGDHEMQDYYAPQNAPRPPPNQAPYLTPYLGLRARLSQVAMNRWTILLLLVLVRLLFACWNLDDGLDSARTQALSACTSVEDLASQAASVPHLAATGFNEMTASGVEHAVNGLMSMVTLSVTGVEELVVFFIGLLTNTYLCLITLAVSGSLHAGIELVKSVQGFLNKTLDGIGDDIAAAGTEAQNTINTIMDGINGIPFVGGKAPKVDLTKGINELKDLKLPGNLNAELQKLNSSIPTFEEVKNFTDSVIRLPFEEIKKLVNQSMTTYTFDRSLLPVPQKEKLTFCSDNNGINDFFDGLVHTEHVALKIFLGVLITAAILVMIPMVFWEIKRWKSLRERAGIIGREAVDPIDGVYMASRPYSSQFGIWLGSKAGSERHRILIRWCIAYATSPKALFVLALALAAFFACFCQYLLLKAVEKQVPDLSAQVGAFAQKVVEATNNASTSWANGTNALIFAENKKINDDLFGWVNTSTTAVNDTLNTFVDKTTDVIQTAFGGTILEEPVQGVFDCLIGLKVAGIQKGLTWVHNNAHVNYPLIPTDLLSLKALANQTDSDSDDNFLANPNSEASDKVSDSIGSLIRKLEKGIRQEAIIATMILMVYLIYVLVGFLRAATLFVRHDKMRAEGGQDYSNGRSFSTADSAPPMYQYGNSDVNPNAPYTLNPHPFPRSAEPESPDEGPITTSDEKRSHVGVRELLNNITHPRQSHRSVHGAIYNEKSDPDSFAGGNRI</sequence>
<keyword evidence="8 10" id="KW-0472">Membrane</keyword>
<keyword evidence="7 10" id="KW-1133">Transmembrane helix</keyword>
<dbReference type="AlphaFoldDB" id="A0A6G1H7Y8"/>
<evidence type="ECO:0000256" key="6">
    <source>
        <dbReference type="ARBA" id="ARBA00022971"/>
    </source>
</evidence>
<evidence type="ECO:0000256" key="4">
    <source>
        <dbReference type="ARBA" id="ARBA00022475"/>
    </source>
</evidence>
<feature type="region of interest" description="Disordered" evidence="11">
    <location>
        <begin position="645"/>
        <end position="708"/>
    </location>
</feature>
<evidence type="ECO:0000256" key="3">
    <source>
        <dbReference type="ARBA" id="ARBA00010780"/>
    </source>
</evidence>
<dbReference type="GO" id="GO:0032220">
    <property type="term" value="P:plasma membrane fusion involved in cytogamy"/>
    <property type="evidence" value="ECO:0007669"/>
    <property type="project" value="TreeGrafter"/>
</dbReference>
<evidence type="ECO:0000256" key="8">
    <source>
        <dbReference type="ARBA" id="ARBA00023136"/>
    </source>
</evidence>
<dbReference type="EMBL" id="ML977146">
    <property type="protein sequence ID" value="KAF1989078.1"/>
    <property type="molecule type" value="Genomic_DNA"/>
</dbReference>
<evidence type="ECO:0000313" key="12">
    <source>
        <dbReference type="EMBL" id="KAF1989078.1"/>
    </source>
</evidence>
<feature type="transmembrane region" description="Helical" evidence="10">
    <location>
        <begin position="413"/>
        <end position="434"/>
    </location>
</feature>
<comment type="similarity">
    <text evidence="3 10">Belongs to the PRM1 family.</text>
</comment>
<evidence type="ECO:0000256" key="7">
    <source>
        <dbReference type="ARBA" id="ARBA00022989"/>
    </source>
</evidence>
<dbReference type="InterPro" id="IPR026777">
    <property type="entry name" value="PRM1"/>
</dbReference>
<evidence type="ECO:0000313" key="13">
    <source>
        <dbReference type="Proteomes" id="UP000800041"/>
    </source>
</evidence>
<proteinExistence type="inferred from homology"/>
<name>A0A6G1H7Y8_9PEZI</name>
<accession>A0A6G1H7Y8</accession>
<evidence type="ECO:0000256" key="2">
    <source>
        <dbReference type="ARBA" id="ARBA00004651"/>
    </source>
</evidence>
<dbReference type="PANTHER" id="PTHR31030:SF1">
    <property type="entry name" value="PLASMA MEMBRANE FUSION PROTEIN PRM1"/>
    <property type="match status" value="1"/>
</dbReference>